<feature type="signal peptide" evidence="2">
    <location>
        <begin position="1"/>
        <end position="18"/>
    </location>
</feature>
<evidence type="ECO:0000256" key="1">
    <source>
        <dbReference type="SAM" id="Phobius"/>
    </source>
</evidence>
<reference evidence="3" key="2">
    <citation type="submission" date="2021-01" db="EMBL/GenBank/DDBJ databases">
        <authorList>
            <person name="Schikora-Tamarit M.A."/>
        </authorList>
    </citation>
    <scope>NUCLEOTIDE SEQUENCE</scope>
    <source>
        <strain evidence="3">CBS6075</strain>
    </source>
</reference>
<keyword evidence="4" id="KW-1185">Reference proteome</keyword>
<comment type="caution">
    <text evidence="3">The sequence shown here is derived from an EMBL/GenBank/DDBJ whole genome shotgun (WGS) entry which is preliminary data.</text>
</comment>
<dbReference type="EMBL" id="JAEUBE010000183">
    <property type="protein sequence ID" value="KAH3667306.1"/>
    <property type="molecule type" value="Genomic_DNA"/>
</dbReference>
<protein>
    <recommendedName>
        <fullName evidence="5">Protein PBN1</fullName>
    </recommendedName>
</protein>
<proteinExistence type="predicted"/>
<sequence>MNYTLWILASLLWQLAAANTETVSFYASLSELAPDLALTPRRVVHTGKNRLSVSFDPITHLAPGENTQHTEIWLDTSQLAPVQHFARVCWPATAPVNVALRSEDGHVLLTIDPDYYSTNTAGAKRHLTNVPLDVHIGQQTPVPRDLWPVVVYVGAVSVVSIAAAYFAYVSGLLFGKMC</sequence>
<feature type="chain" id="PRO_5040318930" description="Protein PBN1" evidence="2">
    <location>
        <begin position="19"/>
        <end position="178"/>
    </location>
</feature>
<keyword evidence="1" id="KW-1133">Transmembrane helix</keyword>
<dbReference type="RefSeq" id="XP_046062118.1">
    <property type="nucleotide sequence ID" value="XM_046203881.1"/>
</dbReference>
<dbReference type="AlphaFoldDB" id="A0A9P8T606"/>
<evidence type="ECO:0000256" key="2">
    <source>
        <dbReference type="SAM" id="SignalP"/>
    </source>
</evidence>
<feature type="transmembrane region" description="Helical" evidence="1">
    <location>
        <begin position="149"/>
        <end position="174"/>
    </location>
</feature>
<reference evidence="3" key="1">
    <citation type="journal article" date="2021" name="Open Biol.">
        <title>Shared evolutionary footprints suggest mitochondrial oxidative damage underlies multiple complex I losses in fungi.</title>
        <authorList>
            <person name="Schikora-Tamarit M.A."/>
            <person name="Marcet-Houben M."/>
            <person name="Nosek J."/>
            <person name="Gabaldon T."/>
        </authorList>
    </citation>
    <scope>NUCLEOTIDE SEQUENCE</scope>
    <source>
        <strain evidence="3">CBS6075</strain>
    </source>
</reference>
<evidence type="ECO:0008006" key="5">
    <source>
        <dbReference type="Google" id="ProtNLM"/>
    </source>
</evidence>
<evidence type="ECO:0000313" key="3">
    <source>
        <dbReference type="EMBL" id="KAH3667306.1"/>
    </source>
</evidence>
<dbReference type="GeneID" id="70234922"/>
<keyword evidence="1" id="KW-0812">Transmembrane</keyword>
<accession>A0A9P8T606</accession>
<organism evidence="3 4">
    <name type="scientific">Ogataea philodendri</name>
    <dbReference type="NCBI Taxonomy" id="1378263"/>
    <lineage>
        <taxon>Eukaryota</taxon>
        <taxon>Fungi</taxon>
        <taxon>Dikarya</taxon>
        <taxon>Ascomycota</taxon>
        <taxon>Saccharomycotina</taxon>
        <taxon>Pichiomycetes</taxon>
        <taxon>Pichiales</taxon>
        <taxon>Pichiaceae</taxon>
        <taxon>Ogataea</taxon>
    </lineage>
</organism>
<dbReference type="Proteomes" id="UP000769157">
    <property type="component" value="Unassembled WGS sequence"/>
</dbReference>
<keyword evidence="2" id="KW-0732">Signal</keyword>
<gene>
    <name evidence="3" type="ORF">OGAPHI_002955</name>
</gene>
<name>A0A9P8T606_9ASCO</name>
<keyword evidence="1" id="KW-0472">Membrane</keyword>
<evidence type="ECO:0000313" key="4">
    <source>
        <dbReference type="Proteomes" id="UP000769157"/>
    </source>
</evidence>